<evidence type="ECO:0000313" key="3">
    <source>
        <dbReference type="Proteomes" id="UP000027222"/>
    </source>
</evidence>
<dbReference type="STRING" id="685588.A0A067SV98"/>
<reference evidence="3" key="1">
    <citation type="journal article" date="2014" name="Proc. Natl. Acad. Sci. U.S.A.">
        <title>Extensive sampling of basidiomycete genomes demonstrates inadequacy of the white-rot/brown-rot paradigm for wood decay fungi.</title>
        <authorList>
            <person name="Riley R."/>
            <person name="Salamov A.A."/>
            <person name="Brown D.W."/>
            <person name="Nagy L.G."/>
            <person name="Floudas D."/>
            <person name="Held B.W."/>
            <person name="Levasseur A."/>
            <person name="Lombard V."/>
            <person name="Morin E."/>
            <person name="Otillar R."/>
            <person name="Lindquist E.A."/>
            <person name="Sun H."/>
            <person name="LaButti K.M."/>
            <person name="Schmutz J."/>
            <person name="Jabbour D."/>
            <person name="Luo H."/>
            <person name="Baker S.E."/>
            <person name="Pisabarro A.G."/>
            <person name="Walton J.D."/>
            <person name="Blanchette R.A."/>
            <person name="Henrissat B."/>
            <person name="Martin F."/>
            <person name="Cullen D."/>
            <person name="Hibbett D.S."/>
            <person name="Grigoriev I.V."/>
        </authorList>
    </citation>
    <scope>NUCLEOTIDE SEQUENCE [LARGE SCALE GENOMIC DNA]</scope>
    <source>
        <strain evidence="3">CBS 339.88</strain>
    </source>
</reference>
<dbReference type="InterPro" id="IPR008972">
    <property type="entry name" value="Cupredoxin"/>
</dbReference>
<dbReference type="Proteomes" id="UP000027222">
    <property type="component" value="Unassembled WGS sequence"/>
</dbReference>
<name>A0A067SV98_GALM3</name>
<dbReference type="EMBL" id="KL142396">
    <property type="protein sequence ID" value="KDR70703.1"/>
    <property type="molecule type" value="Genomic_DNA"/>
</dbReference>
<dbReference type="OrthoDB" id="1921208at2759"/>
<evidence type="ECO:0000256" key="1">
    <source>
        <dbReference type="SAM" id="SignalP"/>
    </source>
</evidence>
<protein>
    <recommendedName>
        <fullName evidence="4">Phytocyanin domain-containing protein</fullName>
    </recommendedName>
</protein>
<dbReference type="SUPFAM" id="SSF49503">
    <property type="entry name" value="Cupredoxins"/>
    <property type="match status" value="1"/>
</dbReference>
<sequence>MISSTIGFALAALPLVLGATLDVQVGAGGQLVFDPEFVTANPGDIVNFTFNPKNHTVTQSTFDTPCVFAPGGADTGFTPVAAGTSPLPIRQFTVPAGTAPIWFYCRQTGHCGQGMVFAINPPAD</sequence>
<dbReference type="AlphaFoldDB" id="A0A067SV98"/>
<dbReference type="CDD" id="cd00920">
    <property type="entry name" value="Cupredoxin"/>
    <property type="match status" value="1"/>
</dbReference>
<accession>A0A067SV98</accession>
<dbReference type="HOGENOM" id="CLU_053381_7_2_1"/>
<feature type="chain" id="PRO_5001649132" description="Phytocyanin domain-containing protein" evidence="1">
    <location>
        <begin position="19"/>
        <end position="124"/>
    </location>
</feature>
<dbReference type="PANTHER" id="PTHR34883:SF4">
    <property type="entry name" value="CUPREDOXIN"/>
    <property type="match status" value="1"/>
</dbReference>
<dbReference type="Gene3D" id="2.60.40.420">
    <property type="entry name" value="Cupredoxins - blue copper proteins"/>
    <property type="match status" value="1"/>
</dbReference>
<proteinExistence type="predicted"/>
<dbReference type="InterPro" id="IPR052953">
    <property type="entry name" value="Ser-rich/MCO-related"/>
</dbReference>
<keyword evidence="3" id="KW-1185">Reference proteome</keyword>
<organism evidence="2 3">
    <name type="scientific">Galerina marginata (strain CBS 339.88)</name>
    <dbReference type="NCBI Taxonomy" id="685588"/>
    <lineage>
        <taxon>Eukaryota</taxon>
        <taxon>Fungi</taxon>
        <taxon>Dikarya</taxon>
        <taxon>Basidiomycota</taxon>
        <taxon>Agaricomycotina</taxon>
        <taxon>Agaricomycetes</taxon>
        <taxon>Agaricomycetidae</taxon>
        <taxon>Agaricales</taxon>
        <taxon>Agaricineae</taxon>
        <taxon>Strophariaceae</taxon>
        <taxon>Galerina</taxon>
    </lineage>
</organism>
<keyword evidence="1" id="KW-0732">Signal</keyword>
<feature type="non-terminal residue" evidence="2">
    <location>
        <position position="124"/>
    </location>
</feature>
<evidence type="ECO:0000313" key="2">
    <source>
        <dbReference type="EMBL" id="KDR70703.1"/>
    </source>
</evidence>
<evidence type="ECO:0008006" key="4">
    <source>
        <dbReference type="Google" id="ProtNLM"/>
    </source>
</evidence>
<feature type="signal peptide" evidence="1">
    <location>
        <begin position="1"/>
        <end position="18"/>
    </location>
</feature>
<dbReference type="PANTHER" id="PTHR34883">
    <property type="entry name" value="SERINE-RICH PROTEIN, PUTATIVE-RELATED-RELATED"/>
    <property type="match status" value="1"/>
</dbReference>
<gene>
    <name evidence="2" type="ORF">GALMADRAFT_29503</name>
</gene>